<dbReference type="RefSeq" id="WP_380225315.1">
    <property type="nucleotide sequence ID" value="NZ_JBHSOF010000011.1"/>
</dbReference>
<sequence length="188" mass="20639">MEQREWRRFKARCDGLIGQLDVAGRFGVEQLADAVARRRGRPLRLIPLPKADAGGSGICGVWLALGETDHVYFSAVTSPVHQSHIVLHELAHILLDHRQEGEPDPEALGAIFPDLDPAMAARLLARDRTRATGGQEQEAELLASLMWQHFDTVPVARPGASRESAEALSLVMCTFVDAYEWRGPDAAV</sequence>
<dbReference type="EMBL" id="JBHSOF010000011">
    <property type="protein sequence ID" value="MFC5663648.1"/>
    <property type="molecule type" value="Genomic_DNA"/>
</dbReference>
<name>A0ABW0X1I4_9ACTN</name>
<keyword evidence="2" id="KW-1185">Reference proteome</keyword>
<dbReference type="Proteomes" id="UP001595975">
    <property type="component" value="Unassembled WGS sequence"/>
</dbReference>
<comment type="caution">
    <text evidence="1">The sequence shown here is derived from an EMBL/GenBank/DDBJ whole genome shotgun (WGS) entry which is preliminary data.</text>
</comment>
<proteinExistence type="predicted"/>
<protein>
    <recommendedName>
        <fullName evidence="3">IrrE N-terminal-like domain-containing protein</fullName>
    </recommendedName>
</protein>
<organism evidence="1 2">
    <name type="scientific">Kitasatospora misakiensis</name>
    <dbReference type="NCBI Taxonomy" id="67330"/>
    <lineage>
        <taxon>Bacteria</taxon>
        <taxon>Bacillati</taxon>
        <taxon>Actinomycetota</taxon>
        <taxon>Actinomycetes</taxon>
        <taxon>Kitasatosporales</taxon>
        <taxon>Streptomycetaceae</taxon>
        <taxon>Kitasatospora</taxon>
    </lineage>
</organism>
<accession>A0ABW0X1I4</accession>
<evidence type="ECO:0000313" key="2">
    <source>
        <dbReference type="Proteomes" id="UP001595975"/>
    </source>
</evidence>
<evidence type="ECO:0000313" key="1">
    <source>
        <dbReference type="EMBL" id="MFC5663648.1"/>
    </source>
</evidence>
<evidence type="ECO:0008006" key="3">
    <source>
        <dbReference type="Google" id="ProtNLM"/>
    </source>
</evidence>
<gene>
    <name evidence="1" type="ORF">ACFP3U_11720</name>
</gene>
<reference evidence="2" key="1">
    <citation type="journal article" date="2019" name="Int. J. Syst. Evol. Microbiol.">
        <title>The Global Catalogue of Microorganisms (GCM) 10K type strain sequencing project: providing services to taxonomists for standard genome sequencing and annotation.</title>
        <authorList>
            <consortium name="The Broad Institute Genomics Platform"/>
            <consortium name="The Broad Institute Genome Sequencing Center for Infectious Disease"/>
            <person name="Wu L."/>
            <person name="Ma J."/>
        </authorList>
    </citation>
    <scope>NUCLEOTIDE SEQUENCE [LARGE SCALE GENOMIC DNA]</scope>
    <source>
        <strain evidence="2">CGMCC 4.1437</strain>
    </source>
</reference>